<evidence type="ECO:0000313" key="2">
    <source>
        <dbReference type="Proteomes" id="UP000249417"/>
    </source>
</evidence>
<proteinExistence type="predicted"/>
<evidence type="ECO:0000313" key="1">
    <source>
        <dbReference type="EMBL" id="PZQ43503.1"/>
    </source>
</evidence>
<dbReference type="AlphaFoldDB" id="A0A2W5PLS3"/>
<feature type="non-terminal residue" evidence="1">
    <location>
        <position position="100"/>
    </location>
</feature>
<comment type="caution">
    <text evidence="1">The sequence shown here is derived from an EMBL/GenBank/DDBJ whole genome shotgun (WGS) entry which is preliminary data.</text>
</comment>
<gene>
    <name evidence="1" type="ORF">DI551_12045</name>
</gene>
<accession>A0A2W5PLS3</accession>
<name>A0A2W5PLS3_9BACT</name>
<protein>
    <submittedName>
        <fullName evidence="1">Uncharacterized protein</fullName>
    </submittedName>
</protein>
<reference evidence="1 2" key="1">
    <citation type="submission" date="2017-08" db="EMBL/GenBank/DDBJ databases">
        <title>Infants hospitalized years apart are colonized by the same room-sourced microbial strains.</title>
        <authorList>
            <person name="Brooks B."/>
            <person name="Olm M.R."/>
            <person name="Firek B.A."/>
            <person name="Baker R."/>
            <person name="Thomas B.C."/>
            <person name="Morowitz M.J."/>
            <person name="Banfield J.F."/>
        </authorList>
    </citation>
    <scope>NUCLEOTIDE SEQUENCE [LARGE SCALE GENOMIC DNA]</scope>
    <source>
        <strain evidence="1">S2_005_002_R2_29</strain>
    </source>
</reference>
<sequence>MRRVLIDNLRQANGWSEDYTPTFNLRLLPTNVLQAAWKRVAPLDAVANCSTYGSFLTSTLTVGAIVAGAYPVSLGTAFATGALLTVVVHNGKRVRDITRF</sequence>
<dbReference type="Proteomes" id="UP000249417">
    <property type="component" value="Unassembled WGS sequence"/>
</dbReference>
<dbReference type="EMBL" id="QFQB01000150">
    <property type="protein sequence ID" value="PZQ43503.1"/>
    <property type="molecule type" value="Genomic_DNA"/>
</dbReference>
<organism evidence="1 2">
    <name type="scientific">Micavibrio aeruginosavorus</name>
    <dbReference type="NCBI Taxonomy" id="349221"/>
    <lineage>
        <taxon>Bacteria</taxon>
        <taxon>Pseudomonadati</taxon>
        <taxon>Bdellovibrionota</taxon>
        <taxon>Bdellovibrionia</taxon>
        <taxon>Bdellovibrionales</taxon>
        <taxon>Pseudobdellovibrionaceae</taxon>
        <taxon>Micavibrio</taxon>
    </lineage>
</organism>